<dbReference type="EMBL" id="GL732525">
    <property type="protein sequence ID" value="EFX89123.1"/>
    <property type="molecule type" value="Genomic_DNA"/>
</dbReference>
<organism evidence="1 2">
    <name type="scientific">Daphnia pulex</name>
    <name type="common">Water flea</name>
    <dbReference type="NCBI Taxonomy" id="6669"/>
    <lineage>
        <taxon>Eukaryota</taxon>
        <taxon>Metazoa</taxon>
        <taxon>Ecdysozoa</taxon>
        <taxon>Arthropoda</taxon>
        <taxon>Crustacea</taxon>
        <taxon>Branchiopoda</taxon>
        <taxon>Diplostraca</taxon>
        <taxon>Cladocera</taxon>
        <taxon>Anomopoda</taxon>
        <taxon>Daphniidae</taxon>
        <taxon>Daphnia</taxon>
    </lineage>
</organism>
<sequence length="103" mass="11690">MPREMLPKKSAEFLSGANDLQLKLSSRPDTALVVPELSQALLQWSLPKMERVANSHNRIHFTFTALLFMQDKVIDRDVERRSAGLKLALKYCADLFNSPIGFD</sequence>
<dbReference type="InParanoid" id="E9FVD6"/>
<protein>
    <submittedName>
        <fullName evidence="1">Uncharacterized protein</fullName>
    </submittedName>
</protein>
<dbReference type="Proteomes" id="UP000000305">
    <property type="component" value="Unassembled WGS sequence"/>
</dbReference>
<reference evidence="1 2" key="1">
    <citation type="journal article" date="2011" name="Science">
        <title>The ecoresponsive genome of Daphnia pulex.</title>
        <authorList>
            <person name="Colbourne J.K."/>
            <person name="Pfrender M.E."/>
            <person name="Gilbert D."/>
            <person name="Thomas W.K."/>
            <person name="Tucker A."/>
            <person name="Oakley T.H."/>
            <person name="Tokishita S."/>
            <person name="Aerts A."/>
            <person name="Arnold G.J."/>
            <person name="Basu M.K."/>
            <person name="Bauer D.J."/>
            <person name="Caceres C.E."/>
            <person name="Carmel L."/>
            <person name="Casola C."/>
            <person name="Choi J.H."/>
            <person name="Detter J.C."/>
            <person name="Dong Q."/>
            <person name="Dusheyko S."/>
            <person name="Eads B.D."/>
            <person name="Frohlich T."/>
            <person name="Geiler-Samerotte K.A."/>
            <person name="Gerlach D."/>
            <person name="Hatcher P."/>
            <person name="Jogdeo S."/>
            <person name="Krijgsveld J."/>
            <person name="Kriventseva E.V."/>
            <person name="Kultz D."/>
            <person name="Laforsch C."/>
            <person name="Lindquist E."/>
            <person name="Lopez J."/>
            <person name="Manak J.R."/>
            <person name="Muller J."/>
            <person name="Pangilinan J."/>
            <person name="Patwardhan R.P."/>
            <person name="Pitluck S."/>
            <person name="Pritham E.J."/>
            <person name="Rechtsteiner A."/>
            <person name="Rho M."/>
            <person name="Rogozin I.B."/>
            <person name="Sakarya O."/>
            <person name="Salamov A."/>
            <person name="Schaack S."/>
            <person name="Shapiro H."/>
            <person name="Shiga Y."/>
            <person name="Skalitzky C."/>
            <person name="Smith Z."/>
            <person name="Souvorov A."/>
            <person name="Sung W."/>
            <person name="Tang Z."/>
            <person name="Tsuchiya D."/>
            <person name="Tu H."/>
            <person name="Vos H."/>
            <person name="Wang M."/>
            <person name="Wolf Y.I."/>
            <person name="Yamagata H."/>
            <person name="Yamada T."/>
            <person name="Ye Y."/>
            <person name="Shaw J.R."/>
            <person name="Andrews J."/>
            <person name="Crease T.J."/>
            <person name="Tang H."/>
            <person name="Lucas S.M."/>
            <person name="Robertson H.M."/>
            <person name="Bork P."/>
            <person name="Koonin E.V."/>
            <person name="Zdobnov E.M."/>
            <person name="Grigoriev I.V."/>
            <person name="Lynch M."/>
            <person name="Boore J.L."/>
        </authorList>
    </citation>
    <scope>NUCLEOTIDE SEQUENCE [LARGE SCALE GENOMIC DNA]</scope>
</reference>
<dbReference type="HOGENOM" id="CLU_2266383_0_0_1"/>
<dbReference type="KEGG" id="dpx:DAPPUDRAFT_233660"/>
<evidence type="ECO:0000313" key="2">
    <source>
        <dbReference type="Proteomes" id="UP000000305"/>
    </source>
</evidence>
<keyword evidence="2" id="KW-1185">Reference proteome</keyword>
<accession>E9FVD6</accession>
<dbReference type="AlphaFoldDB" id="E9FVD6"/>
<proteinExistence type="predicted"/>
<name>E9FVD6_DAPPU</name>
<evidence type="ECO:0000313" key="1">
    <source>
        <dbReference type="EMBL" id="EFX89123.1"/>
    </source>
</evidence>
<gene>
    <name evidence="1" type="ORF">DAPPUDRAFT_233660</name>
</gene>